<feature type="region of interest" description="Disordered" evidence="2">
    <location>
        <begin position="56"/>
        <end position="86"/>
    </location>
</feature>
<feature type="domain" description="Zn(2)-C6 fungal-type" evidence="4">
    <location>
        <begin position="7"/>
        <end position="35"/>
    </location>
</feature>
<comment type="caution">
    <text evidence="5">The sequence shown here is derived from an EMBL/GenBank/DDBJ whole genome shotgun (WGS) entry which is preliminary data.</text>
</comment>
<evidence type="ECO:0000256" key="2">
    <source>
        <dbReference type="SAM" id="MobiDB-lite"/>
    </source>
</evidence>
<evidence type="ECO:0000259" key="4">
    <source>
        <dbReference type="PROSITE" id="PS50048"/>
    </source>
</evidence>
<name>A0A8H4W057_9HELO</name>
<keyword evidence="1" id="KW-0539">Nucleus</keyword>
<keyword evidence="3" id="KW-0472">Membrane</keyword>
<dbReference type="PANTHER" id="PTHR38111:SF2">
    <property type="entry name" value="FINGER DOMAIN PROTEIN, PUTATIVE (AFU_ORTHOLOGUE AFUA_1G01560)-RELATED"/>
    <property type="match status" value="1"/>
</dbReference>
<dbReference type="SMART" id="SM00066">
    <property type="entry name" value="GAL4"/>
    <property type="match status" value="1"/>
</dbReference>
<dbReference type="Proteomes" id="UP000566819">
    <property type="component" value="Unassembled WGS sequence"/>
</dbReference>
<keyword evidence="3" id="KW-1133">Transmembrane helix</keyword>
<dbReference type="InterPro" id="IPR001138">
    <property type="entry name" value="Zn2Cys6_DnaBD"/>
</dbReference>
<keyword evidence="3" id="KW-0812">Transmembrane</keyword>
<sequence>MPNRSKGCRVCIRRRIKCDEKIPECFQCLSSGWKCPGPRLDAHFIDMSAKIRDKFPGSHTPKFKPQQKQIQKHDSLNNATDESKRLSAVPDTSSQVYCELSRLPTTYQPKKGNVFQHLYIAHFISSNEIDIQPWITYLPTLLSSSPCQESPEVFAIRAATMALYGRQMKDRAMETEAVKSYSNGLESHRKNLSRATQYSERFMSRAVCAAMMFAFFESVLCTSPLGWLQHFRAAEQMLAIVGPRKCQNGLMHMMFHSMRIASLTTSMVLDKPSIFASEIWCTVPFELQPKSSLSRLLDILLQLPSCLPIRNKMRKLREQDPIASELLRQKLEAAAQQIQSRLNQFKKDEWPHIDSDNGQRLKRISVMIQDDVIDRSPLHRTAPSQNPFSAYLRTMYDAGNIIVLSQLAAASLTPQEHQLKMLSYGDSIISSAAYHDSQDTLTSISFSMIFPIKIALHFRLLHANLPRSHVFYVWLRVLVEIAFSKPTILFLANVAAIGVSLPVNISPRDDCIPPFGWNKKRAAGPQDITCSTTTTLPPGPPLGWNKERDAAPDAVADIVTV</sequence>
<organism evidence="5 6">
    <name type="scientific">Cudoniella acicularis</name>
    <dbReference type="NCBI Taxonomy" id="354080"/>
    <lineage>
        <taxon>Eukaryota</taxon>
        <taxon>Fungi</taxon>
        <taxon>Dikarya</taxon>
        <taxon>Ascomycota</taxon>
        <taxon>Pezizomycotina</taxon>
        <taxon>Leotiomycetes</taxon>
        <taxon>Helotiales</taxon>
        <taxon>Tricladiaceae</taxon>
        <taxon>Cudoniella</taxon>
    </lineage>
</organism>
<evidence type="ECO:0000313" key="5">
    <source>
        <dbReference type="EMBL" id="KAF4629248.1"/>
    </source>
</evidence>
<dbReference type="AlphaFoldDB" id="A0A8H4W057"/>
<evidence type="ECO:0000313" key="6">
    <source>
        <dbReference type="Proteomes" id="UP000566819"/>
    </source>
</evidence>
<evidence type="ECO:0000256" key="1">
    <source>
        <dbReference type="ARBA" id="ARBA00023242"/>
    </source>
</evidence>
<accession>A0A8H4W057</accession>
<dbReference type="PANTHER" id="PTHR38111">
    <property type="entry name" value="ZN(2)-C6 FUNGAL-TYPE DOMAIN-CONTAINING PROTEIN-RELATED"/>
    <property type="match status" value="1"/>
</dbReference>
<dbReference type="EMBL" id="JAAMPI010000702">
    <property type="protein sequence ID" value="KAF4629248.1"/>
    <property type="molecule type" value="Genomic_DNA"/>
</dbReference>
<dbReference type="GO" id="GO:0000981">
    <property type="term" value="F:DNA-binding transcription factor activity, RNA polymerase II-specific"/>
    <property type="evidence" value="ECO:0007669"/>
    <property type="project" value="InterPro"/>
</dbReference>
<dbReference type="OrthoDB" id="3525185at2759"/>
<feature type="compositionally biased region" description="Basic and acidic residues" evidence="2">
    <location>
        <begin position="71"/>
        <end position="85"/>
    </location>
</feature>
<dbReference type="PROSITE" id="PS50048">
    <property type="entry name" value="ZN2_CY6_FUNGAL_2"/>
    <property type="match status" value="1"/>
</dbReference>
<dbReference type="InterPro" id="IPR036864">
    <property type="entry name" value="Zn2-C6_fun-type_DNA-bd_sf"/>
</dbReference>
<dbReference type="InterPro" id="IPR053178">
    <property type="entry name" value="Osmoadaptation_assoc"/>
</dbReference>
<dbReference type="SUPFAM" id="SSF57701">
    <property type="entry name" value="Zn2/Cys6 DNA-binding domain"/>
    <property type="match status" value="1"/>
</dbReference>
<dbReference type="Gene3D" id="4.10.240.10">
    <property type="entry name" value="Zn(2)-C6 fungal-type DNA-binding domain"/>
    <property type="match status" value="1"/>
</dbReference>
<feature type="transmembrane region" description="Helical" evidence="3">
    <location>
        <begin position="206"/>
        <end position="228"/>
    </location>
</feature>
<gene>
    <name evidence="5" type="ORF">G7Y89_g8903</name>
</gene>
<reference evidence="5 6" key="1">
    <citation type="submission" date="2020-03" db="EMBL/GenBank/DDBJ databases">
        <title>Draft Genome Sequence of Cudoniella acicularis.</title>
        <authorList>
            <person name="Buettner E."/>
            <person name="Kellner H."/>
        </authorList>
    </citation>
    <scope>NUCLEOTIDE SEQUENCE [LARGE SCALE GENOMIC DNA]</scope>
    <source>
        <strain evidence="5 6">DSM 108380</strain>
    </source>
</reference>
<protein>
    <recommendedName>
        <fullName evidence="4">Zn(2)-C6 fungal-type domain-containing protein</fullName>
    </recommendedName>
</protein>
<dbReference type="GO" id="GO:0008270">
    <property type="term" value="F:zinc ion binding"/>
    <property type="evidence" value="ECO:0007669"/>
    <property type="project" value="InterPro"/>
</dbReference>
<keyword evidence="6" id="KW-1185">Reference proteome</keyword>
<dbReference type="Pfam" id="PF00172">
    <property type="entry name" value="Zn_clus"/>
    <property type="match status" value="1"/>
</dbReference>
<evidence type="ECO:0000256" key="3">
    <source>
        <dbReference type="SAM" id="Phobius"/>
    </source>
</evidence>
<proteinExistence type="predicted"/>